<dbReference type="AlphaFoldDB" id="C6RIF0"/>
<name>C6RIF0_9BACT</name>
<evidence type="ECO:0000313" key="1">
    <source>
        <dbReference type="EMBL" id="EET78693.1"/>
    </source>
</evidence>
<organism evidence="1 2">
    <name type="scientific">Campylobacter showae RM3277</name>
    <dbReference type="NCBI Taxonomy" id="553219"/>
    <lineage>
        <taxon>Bacteria</taxon>
        <taxon>Pseudomonadati</taxon>
        <taxon>Campylobacterota</taxon>
        <taxon>Epsilonproteobacteria</taxon>
        <taxon>Campylobacterales</taxon>
        <taxon>Campylobacteraceae</taxon>
        <taxon>Campylobacter</taxon>
    </lineage>
</organism>
<dbReference type="EMBL" id="ACVQ01000032">
    <property type="protein sequence ID" value="EET78693.1"/>
    <property type="molecule type" value="Genomic_DNA"/>
</dbReference>
<sequence>MQTLTIRADNADFIKKAREILITLAKFDGVKLSLSDDYTKELNARADEALQGKGLIDEAQARKKLEAIKTEILSDIEAIRRGEFETISHDELKARVMQW</sequence>
<evidence type="ECO:0000313" key="2">
    <source>
        <dbReference type="Proteomes" id="UP000003107"/>
    </source>
</evidence>
<reference evidence="1 2" key="1">
    <citation type="submission" date="2009-07" db="EMBL/GenBank/DDBJ databases">
        <authorList>
            <person name="Madupu R."/>
            <person name="Sebastian Y."/>
            <person name="Durkin A.S."/>
            <person name="Torralba M."/>
            <person name="Methe B."/>
            <person name="Sutton G.G."/>
            <person name="Strausberg R.L."/>
            <person name="Nelson K.E."/>
        </authorList>
    </citation>
    <scope>NUCLEOTIDE SEQUENCE [LARGE SCALE GENOMIC DNA]</scope>
    <source>
        <strain evidence="1 2">RM3277</strain>
    </source>
</reference>
<accession>C6RIF0</accession>
<dbReference type="GeneID" id="60990873"/>
<dbReference type="RefSeq" id="WP_002949751.1">
    <property type="nucleotide sequence ID" value="NZ_ACVQ01000032.1"/>
</dbReference>
<proteinExistence type="predicted"/>
<dbReference type="Proteomes" id="UP000003107">
    <property type="component" value="Unassembled WGS sequence"/>
</dbReference>
<keyword evidence="2" id="KW-1185">Reference proteome</keyword>
<protein>
    <submittedName>
        <fullName evidence="1">Uncharacterized protein</fullName>
    </submittedName>
</protein>
<dbReference type="OrthoDB" id="5355722at2"/>
<dbReference type="STRING" id="553219.CAMSH0001_1296"/>
<gene>
    <name evidence="1" type="ORF">CAMSH0001_1296</name>
</gene>
<comment type="caution">
    <text evidence="1">The sequence shown here is derived from an EMBL/GenBank/DDBJ whole genome shotgun (WGS) entry which is preliminary data.</text>
</comment>